<dbReference type="InterPro" id="IPR046348">
    <property type="entry name" value="SIS_dom_sf"/>
</dbReference>
<dbReference type="GO" id="GO:0051156">
    <property type="term" value="P:glucose 6-phosphate metabolic process"/>
    <property type="evidence" value="ECO:0007669"/>
    <property type="project" value="TreeGrafter"/>
</dbReference>
<dbReference type="FunFam" id="3.40.50.10490:FF:000015">
    <property type="entry name" value="Glucose-6-phosphate isomerase"/>
    <property type="match status" value="1"/>
</dbReference>
<feature type="active site" description="Proton donor" evidence="8">
    <location>
        <position position="291"/>
    </location>
</feature>
<sequence>MGSIRFDYQHALSFMEENELQQLTVEAELAEKKLQGEIDAAGSDFLGWVKWPETYDKEEYNRLKAAAKRIRENSDVLLVIGIGGSYLGARAAIEMLHHRFYNQLPKSNRSGPEIYFLGHHLSSDYVQDLYALLEGKDVSINVISKSGTTTEPAVAFRILREYMEKRYGKAEASKRIYATTDKEKGALKSLATDEGYESFTIADDIGGRYSVLTPVGLLPLAVSGLDTDAMLAGAQQAMNDYAQSDWSKNICYQYAIARQVLYRKGYTTELLVTYQPAMAYFAEWWKQLFGESEGKNQKGVFPASVQFTTDLHSMGQYIQQGLRNMFETVLFVDKSAHQITIPKDDQDLDGLNYLAGKPLDFVNEKAFEGTLLAHTEGGVPNLVVRVPELSSFVFGQLVYFFEKACGISSYLQGVNPFDQPGVEAYKQHMFALLGKPKK</sequence>
<keyword evidence="11" id="KW-1185">Reference proteome</keyword>
<feature type="active site" evidence="8">
    <location>
        <position position="426"/>
    </location>
</feature>
<organism evidence="10 11">
    <name type="scientific">Shimazuella alba</name>
    <dbReference type="NCBI Taxonomy" id="2690964"/>
    <lineage>
        <taxon>Bacteria</taxon>
        <taxon>Bacillati</taxon>
        <taxon>Bacillota</taxon>
        <taxon>Bacilli</taxon>
        <taxon>Bacillales</taxon>
        <taxon>Thermoactinomycetaceae</taxon>
        <taxon>Shimazuella</taxon>
    </lineage>
</organism>
<dbReference type="UniPathway" id="UPA00138"/>
<comment type="function">
    <text evidence="8">Catalyzes the reversible isomerization of glucose-6-phosphate to fructose-6-phosphate.</text>
</comment>
<name>A0A6I4W2V8_9BACL</name>
<evidence type="ECO:0000256" key="1">
    <source>
        <dbReference type="ARBA" id="ARBA00004926"/>
    </source>
</evidence>
<dbReference type="InterPro" id="IPR035476">
    <property type="entry name" value="SIS_PGI_1"/>
</dbReference>
<reference evidence="10 11" key="1">
    <citation type="submission" date="2019-12" db="EMBL/GenBank/DDBJ databases">
        <title>Whole-genome analyses of novel actinobacteria.</title>
        <authorList>
            <person name="Sahin N."/>
            <person name="Saygin H."/>
        </authorList>
    </citation>
    <scope>NUCLEOTIDE SEQUENCE [LARGE SCALE GENOMIC DNA]</scope>
    <source>
        <strain evidence="10 11">KC615</strain>
    </source>
</reference>
<dbReference type="CDD" id="cd05015">
    <property type="entry name" value="SIS_PGI_1"/>
    <property type="match status" value="1"/>
</dbReference>
<evidence type="ECO:0000256" key="5">
    <source>
        <dbReference type="ARBA" id="ARBA00023152"/>
    </source>
</evidence>
<dbReference type="InterPro" id="IPR001672">
    <property type="entry name" value="G6P_Isomerase"/>
</dbReference>
<dbReference type="GO" id="GO:0006096">
    <property type="term" value="P:glycolytic process"/>
    <property type="evidence" value="ECO:0007669"/>
    <property type="project" value="UniProtKB-UniRule"/>
</dbReference>
<dbReference type="GO" id="GO:0097367">
    <property type="term" value="F:carbohydrate derivative binding"/>
    <property type="evidence" value="ECO:0007669"/>
    <property type="project" value="InterPro"/>
</dbReference>
<dbReference type="GO" id="GO:0004347">
    <property type="term" value="F:glucose-6-phosphate isomerase activity"/>
    <property type="evidence" value="ECO:0007669"/>
    <property type="project" value="UniProtKB-UniRule"/>
</dbReference>
<evidence type="ECO:0000256" key="6">
    <source>
        <dbReference type="ARBA" id="ARBA00023235"/>
    </source>
</evidence>
<comment type="caution">
    <text evidence="8">Lacks conserved residue(s) required for the propagation of feature annotation.</text>
</comment>
<dbReference type="PANTHER" id="PTHR11469:SF1">
    <property type="entry name" value="GLUCOSE-6-PHOSPHATE ISOMERASE"/>
    <property type="match status" value="1"/>
</dbReference>
<evidence type="ECO:0000256" key="3">
    <source>
        <dbReference type="ARBA" id="ARBA00022432"/>
    </source>
</evidence>
<keyword evidence="3 8" id="KW-0312">Gluconeogenesis</keyword>
<dbReference type="PANTHER" id="PTHR11469">
    <property type="entry name" value="GLUCOSE-6-PHOSPHATE ISOMERASE"/>
    <property type="match status" value="1"/>
</dbReference>
<dbReference type="AlphaFoldDB" id="A0A6I4W2V8"/>
<accession>A0A6I4W2V8</accession>
<dbReference type="InterPro" id="IPR018189">
    <property type="entry name" value="Phosphoglucose_isomerase_CS"/>
</dbReference>
<dbReference type="SUPFAM" id="SSF53697">
    <property type="entry name" value="SIS domain"/>
    <property type="match status" value="1"/>
</dbReference>
<comment type="subcellular location">
    <subcellularLocation>
        <location evidence="8">Cytoplasm</location>
    </subcellularLocation>
</comment>
<dbReference type="Proteomes" id="UP000430692">
    <property type="component" value="Unassembled WGS sequence"/>
</dbReference>
<dbReference type="HAMAP" id="MF_00473">
    <property type="entry name" value="G6P_isomerase"/>
    <property type="match status" value="1"/>
</dbReference>
<dbReference type="PRINTS" id="PR00662">
    <property type="entry name" value="G6PISOMERASE"/>
</dbReference>
<gene>
    <name evidence="8" type="primary">pgi</name>
    <name evidence="10" type="ORF">GSM42_15610</name>
</gene>
<evidence type="ECO:0000256" key="4">
    <source>
        <dbReference type="ARBA" id="ARBA00022490"/>
    </source>
</evidence>
<comment type="pathway">
    <text evidence="1 8 9">Carbohydrate degradation; glycolysis; D-glyceraldehyde 3-phosphate and glycerone phosphate from D-glucose: step 2/4.</text>
</comment>
<dbReference type="NCBIfam" id="NF010697">
    <property type="entry name" value="PRK14097.1"/>
    <property type="match status" value="1"/>
</dbReference>
<dbReference type="Pfam" id="PF00342">
    <property type="entry name" value="PGI"/>
    <property type="match status" value="1"/>
</dbReference>
<dbReference type="InterPro" id="IPR035482">
    <property type="entry name" value="SIS_PGI_2"/>
</dbReference>
<dbReference type="PROSITE" id="PS51463">
    <property type="entry name" value="P_GLUCOSE_ISOMERASE_3"/>
    <property type="match status" value="1"/>
</dbReference>
<keyword evidence="6 8" id="KW-0413">Isomerase</keyword>
<dbReference type="FunFam" id="3.40.50.10490:FF:000016">
    <property type="entry name" value="Glucose-6-phosphate isomerase"/>
    <property type="match status" value="1"/>
</dbReference>
<comment type="similarity">
    <text evidence="2 8 9">Belongs to the GPI family.</text>
</comment>
<dbReference type="Gene3D" id="3.40.50.10490">
    <property type="entry name" value="Glucose-6-phosphate isomerase like protein, domain 1"/>
    <property type="match status" value="2"/>
</dbReference>
<evidence type="ECO:0000256" key="2">
    <source>
        <dbReference type="ARBA" id="ARBA00006604"/>
    </source>
</evidence>
<dbReference type="RefSeq" id="WP_160802459.1">
    <property type="nucleotide sequence ID" value="NZ_WUUL01000011.1"/>
</dbReference>
<evidence type="ECO:0000313" key="11">
    <source>
        <dbReference type="Proteomes" id="UP000430692"/>
    </source>
</evidence>
<evidence type="ECO:0000256" key="9">
    <source>
        <dbReference type="RuleBase" id="RU000612"/>
    </source>
</evidence>
<protein>
    <recommendedName>
        <fullName evidence="8">Glucose-6-phosphate isomerase</fullName>
        <shortName evidence="8">GPI</shortName>
        <ecNumber evidence="8">5.3.1.9</ecNumber>
    </recommendedName>
    <alternativeName>
        <fullName evidence="8">Phosphoglucose isomerase</fullName>
        <shortName evidence="8">PGI</shortName>
    </alternativeName>
    <alternativeName>
        <fullName evidence="8">Phosphohexose isomerase</fullName>
        <shortName evidence="8">PHI</shortName>
    </alternativeName>
</protein>
<evidence type="ECO:0000313" key="10">
    <source>
        <dbReference type="EMBL" id="MXQ55114.1"/>
    </source>
</evidence>
<comment type="caution">
    <text evidence="10">The sequence shown here is derived from an EMBL/GenBank/DDBJ whole genome shotgun (WGS) entry which is preliminary data.</text>
</comment>
<dbReference type="EMBL" id="WUUL01000011">
    <property type="protein sequence ID" value="MXQ55114.1"/>
    <property type="molecule type" value="Genomic_DNA"/>
</dbReference>
<comment type="pathway">
    <text evidence="8">Carbohydrate biosynthesis; gluconeogenesis.</text>
</comment>
<dbReference type="GO" id="GO:0048029">
    <property type="term" value="F:monosaccharide binding"/>
    <property type="evidence" value="ECO:0007669"/>
    <property type="project" value="TreeGrafter"/>
</dbReference>
<dbReference type="EC" id="5.3.1.9" evidence="8"/>
<keyword evidence="4 8" id="KW-0963">Cytoplasm</keyword>
<dbReference type="GO" id="GO:0005829">
    <property type="term" value="C:cytosol"/>
    <property type="evidence" value="ECO:0007669"/>
    <property type="project" value="TreeGrafter"/>
</dbReference>
<evidence type="ECO:0000256" key="8">
    <source>
        <dbReference type="HAMAP-Rule" id="MF_00473"/>
    </source>
</evidence>
<keyword evidence="5 8" id="KW-0324">Glycolysis</keyword>
<dbReference type="GO" id="GO:0006094">
    <property type="term" value="P:gluconeogenesis"/>
    <property type="evidence" value="ECO:0007669"/>
    <property type="project" value="UniProtKB-UniRule"/>
</dbReference>
<dbReference type="PROSITE" id="PS00765">
    <property type="entry name" value="P_GLUCOSE_ISOMERASE_1"/>
    <property type="match status" value="1"/>
</dbReference>
<proteinExistence type="inferred from homology"/>
<comment type="catalytic activity">
    <reaction evidence="7 8 9">
        <text>alpha-D-glucose 6-phosphate = beta-D-fructose 6-phosphate</text>
        <dbReference type="Rhea" id="RHEA:11816"/>
        <dbReference type="ChEBI" id="CHEBI:57634"/>
        <dbReference type="ChEBI" id="CHEBI:58225"/>
        <dbReference type="EC" id="5.3.1.9"/>
    </reaction>
</comment>
<dbReference type="UniPathway" id="UPA00109">
    <property type="reaction ID" value="UER00181"/>
</dbReference>
<evidence type="ECO:0000256" key="7">
    <source>
        <dbReference type="ARBA" id="ARBA00029321"/>
    </source>
</evidence>
<dbReference type="CDD" id="cd05016">
    <property type="entry name" value="SIS_PGI_2"/>
    <property type="match status" value="1"/>
</dbReference>